<comment type="caution">
    <text evidence="1">The sequence shown here is derived from an EMBL/GenBank/DDBJ whole genome shotgun (WGS) entry which is preliminary data.</text>
</comment>
<gene>
    <name evidence="1" type="ORF">WJX75_000131</name>
</gene>
<reference evidence="1 2" key="1">
    <citation type="journal article" date="2024" name="Nat. Commun.">
        <title>Phylogenomics reveals the evolutionary origins of lichenization in chlorophyte algae.</title>
        <authorList>
            <person name="Puginier C."/>
            <person name="Libourel C."/>
            <person name="Otte J."/>
            <person name="Skaloud P."/>
            <person name="Haon M."/>
            <person name="Grisel S."/>
            <person name="Petersen M."/>
            <person name="Berrin J.G."/>
            <person name="Delaux P.M."/>
            <person name="Dal Grande F."/>
            <person name="Keller J."/>
        </authorList>
    </citation>
    <scope>NUCLEOTIDE SEQUENCE [LARGE SCALE GENOMIC DNA]</scope>
    <source>
        <strain evidence="1 2">SAG 216-7</strain>
    </source>
</reference>
<accession>A0ABR2YQR2</accession>
<dbReference type="Proteomes" id="UP001491310">
    <property type="component" value="Unassembled WGS sequence"/>
</dbReference>
<name>A0ABR2YQR2_9CHLO</name>
<dbReference type="EMBL" id="JALJOT010000006">
    <property type="protein sequence ID" value="KAK9909299.1"/>
    <property type="molecule type" value="Genomic_DNA"/>
</dbReference>
<organism evidence="1 2">
    <name type="scientific">Coccomyxa subellipsoidea</name>
    <dbReference type="NCBI Taxonomy" id="248742"/>
    <lineage>
        <taxon>Eukaryota</taxon>
        <taxon>Viridiplantae</taxon>
        <taxon>Chlorophyta</taxon>
        <taxon>core chlorophytes</taxon>
        <taxon>Trebouxiophyceae</taxon>
        <taxon>Trebouxiophyceae incertae sedis</taxon>
        <taxon>Coccomyxaceae</taxon>
        <taxon>Coccomyxa</taxon>
    </lineage>
</organism>
<evidence type="ECO:0000313" key="2">
    <source>
        <dbReference type="Proteomes" id="UP001491310"/>
    </source>
</evidence>
<sequence length="69" mass="7583">MNGNVFVDLSPHQKHGKACTWIALERSVQGCVHGDLSEPVSSCTTPVSTRRLRHFANEGRNISAEHLKA</sequence>
<evidence type="ECO:0000313" key="1">
    <source>
        <dbReference type="EMBL" id="KAK9909299.1"/>
    </source>
</evidence>
<proteinExistence type="predicted"/>
<protein>
    <submittedName>
        <fullName evidence="1">Uncharacterized protein</fullName>
    </submittedName>
</protein>
<keyword evidence="2" id="KW-1185">Reference proteome</keyword>